<comment type="caution">
    <text evidence="2">The sequence shown here is derived from an EMBL/GenBank/DDBJ whole genome shotgun (WGS) entry which is preliminary data.</text>
</comment>
<reference evidence="2 3" key="1">
    <citation type="journal article" date="2014" name="Genome Announc.">
        <title>Draft Genome Sequences of Two Vibrionaceae Species, Vibrio ponticus C121 and Photobacterium aphoticum C119, Isolated as Coral Reef Microbiota.</title>
        <authorList>
            <person name="Al-saari N."/>
            <person name="Meirelles P.M."/>
            <person name="Mino S."/>
            <person name="Suda W."/>
            <person name="Oshima K."/>
            <person name="Hattori M."/>
            <person name="Ohkuma M."/>
            <person name="Thompson F.L."/>
            <person name="Gomez-Gil B."/>
            <person name="Sawabe T."/>
            <person name="Sawabe T."/>
        </authorList>
    </citation>
    <scope>NUCLEOTIDE SEQUENCE [LARGE SCALE GENOMIC DNA]</scope>
    <source>
        <strain evidence="2 3">JCM 19237</strain>
    </source>
</reference>
<dbReference type="EMBL" id="BBMN01000017">
    <property type="protein sequence ID" value="GAL07555.1"/>
    <property type="molecule type" value="Genomic_DNA"/>
</dbReference>
<protein>
    <submittedName>
        <fullName evidence="2">Electron transport complex protein RnfE</fullName>
    </submittedName>
</protein>
<sequence>MPPGAFIGVGFMIALKNVIDKKRAQKATHSQSKPVIERARVSTTD</sequence>
<organism evidence="2 3">
    <name type="scientific">Photobacterium aphoticum</name>
    <dbReference type="NCBI Taxonomy" id="754436"/>
    <lineage>
        <taxon>Bacteria</taxon>
        <taxon>Pseudomonadati</taxon>
        <taxon>Pseudomonadota</taxon>
        <taxon>Gammaproteobacteria</taxon>
        <taxon>Vibrionales</taxon>
        <taxon>Vibrionaceae</taxon>
        <taxon>Photobacterium</taxon>
    </lineage>
</organism>
<evidence type="ECO:0000313" key="3">
    <source>
        <dbReference type="Proteomes" id="UP000029227"/>
    </source>
</evidence>
<feature type="region of interest" description="Disordered" evidence="1">
    <location>
        <begin position="24"/>
        <end position="45"/>
    </location>
</feature>
<gene>
    <name evidence="2" type="ORF">JCM19237_1495</name>
</gene>
<feature type="compositionally biased region" description="Basic and acidic residues" evidence="1">
    <location>
        <begin position="35"/>
        <end position="45"/>
    </location>
</feature>
<dbReference type="Proteomes" id="UP000029227">
    <property type="component" value="Unassembled WGS sequence"/>
</dbReference>
<accession>A0A090QWL0</accession>
<dbReference type="AlphaFoldDB" id="A0A090QWL0"/>
<proteinExistence type="predicted"/>
<evidence type="ECO:0000313" key="2">
    <source>
        <dbReference type="EMBL" id="GAL07555.1"/>
    </source>
</evidence>
<name>A0A090QWL0_9GAMM</name>
<dbReference type="eggNOG" id="COG4660">
    <property type="taxonomic scope" value="Bacteria"/>
</dbReference>
<evidence type="ECO:0000256" key="1">
    <source>
        <dbReference type="SAM" id="MobiDB-lite"/>
    </source>
</evidence>
<dbReference type="STRING" id="754436.JCM19237_1495"/>